<accession>A0A080ZLX7</accession>
<dbReference type="AlphaFoldDB" id="A0A080ZLX7"/>
<dbReference type="Proteomes" id="UP000028582">
    <property type="component" value="Unassembled WGS sequence"/>
</dbReference>
<organism evidence="1 2">
    <name type="scientific">Phytophthora nicotianae P1976</name>
    <dbReference type="NCBI Taxonomy" id="1317066"/>
    <lineage>
        <taxon>Eukaryota</taxon>
        <taxon>Sar</taxon>
        <taxon>Stramenopiles</taxon>
        <taxon>Oomycota</taxon>
        <taxon>Peronosporomycetes</taxon>
        <taxon>Peronosporales</taxon>
        <taxon>Peronosporaceae</taxon>
        <taxon>Phytophthora</taxon>
    </lineage>
</organism>
<name>A0A080ZLX7_PHYNI</name>
<evidence type="ECO:0000313" key="1">
    <source>
        <dbReference type="EMBL" id="ETO67638.1"/>
    </source>
</evidence>
<reference evidence="1 2" key="1">
    <citation type="submission" date="2013-11" db="EMBL/GenBank/DDBJ databases">
        <title>The Genome Sequence of Phytophthora parasitica P1976.</title>
        <authorList>
            <consortium name="The Broad Institute Genomics Platform"/>
            <person name="Russ C."/>
            <person name="Tyler B."/>
            <person name="Panabieres F."/>
            <person name="Shan W."/>
            <person name="Tripathy S."/>
            <person name="Grunwald N."/>
            <person name="Machado M."/>
            <person name="Johnson C.S."/>
            <person name="Walker B."/>
            <person name="Young S."/>
            <person name="Zeng Q."/>
            <person name="Gargeya S."/>
            <person name="Fitzgerald M."/>
            <person name="Haas B."/>
            <person name="Abouelleil A."/>
            <person name="Allen A.W."/>
            <person name="Alvarado L."/>
            <person name="Arachchi H.M."/>
            <person name="Berlin A.M."/>
            <person name="Chapman S.B."/>
            <person name="Gainer-Dewar J."/>
            <person name="Goldberg J."/>
            <person name="Griggs A."/>
            <person name="Gujja S."/>
            <person name="Hansen M."/>
            <person name="Howarth C."/>
            <person name="Imamovic A."/>
            <person name="Ireland A."/>
            <person name="Larimer J."/>
            <person name="McCowan C."/>
            <person name="Murphy C."/>
            <person name="Pearson M."/>
            <person name="Poon T.W."/>
            <person name="Priest M."/>
            <person name="Roberts A."/>
            <person name="Saif S."/>
            <person name="Shea T."/>
            <person name="Sisk P."/>
            <person name="Sykes S."/>
            <person name="Wortman J."/>
            <person name="Nusbaum C."/>
            <person name="Birren B."/>
        </authorList>
    </citation>
    <scope>NUCLEOTIDE SEQUENCE [LARGE SCALE GENOMIC DNA]</scope>
    <source>
        <strain evidence="1 2">P1976</strain>
    </source>
</reference>
<comment type="caution">
    <text evidence="1">The sequence shown here is derived from an EMBL/GenBank/DDBJ whole genome shotgun (WGS) entry which is preliminary data.</text>
</comment>
<dbReference type="EMBL" id="ANJA01002866">
    <property type="protein sequence ID" value="ETO67638.1"/>
    <property type="molecule type" value="Genomic_DNA"/>
</dbReference>
<proteinExistence type="predicted"/>
<sequence length="102" mass="11358">MHQCNALCAVSRINTDTEVAGPSGNVMGAVDCFMPESETERARECSKCGAQVLELPSLRTNFGWLQSPMQSEWFTLTWRLDNVCWTEVDFGLADGATYCHHP</sequence>
<gene>
    <name evidence="1" type="ORF">F444_15456</name>
</gene>
<protein>
    <submittedName>
        <fullName evidence="1">Uncharacterized protein</fullName>
    </submittedName>
</protein>
<evidence type="ECO:0000313" key="2">
    <source>
        <dbReference type="Proteomes" id="UP000028582"/>
    </source>
</evidence>